<evidence type="ECO:0000256" key="2">
    <source>
        <dbReference type="SAM" id="Coils"/>
    </source>
</evidence>
<protein>
    <submittedName>
        <fullName evidence="3">DUF480 domain-containing protein</fullName>
    </submittedName>
</protein>
<accession>A0AB39HJU1</accession>
<dbReference type="Pfam" id="PF04337">
    <property type="entry name" value="DUF480"/>
    <property type="match status" value="1"/>
</dbReference>
<comment type="similarity">
    <text evidence="1">Belongs to the UPF0502 family.</text>
</comment>
<dbReference type="KEGG" id="vih:AB0763_14180"/>
<geneLocation type="plasmid" evidence="3">
    <name>p-HB236076</name>
</geneLocation>
<name>A0AB39HJU1_9VIBR</name>
<dbReference type="RefSeq" id="WP_306099841.1">
    <property type="nucleotide sequence ID" value="NZ_CP162602.1"/>
</dbReference>
<dbReference type="Gene3D" id="1.10.10.10">
    <property type="entry name" value="Winged helix-like DNA-binding domain superfamily/Winged helix DNA-binding domain"/>
    <property type="match status" value="2"/>
</dbReference>
<sequence>MTLTLTPTEQRVMGCLLEKEVTTPETYPLTLNALTTACNQKSSRDPVMSLSDSQVLDTVNQLIGKRLISEDEQLKRRVSKYAHRFCNTEFSDLQLSEQQKAIVCLLLLRGAQTAGEIRTRAQRLCHFEDVSQVEATLTTMIDNHWVVQLPKEPGKREQRYQHLFGDETGNDDVCTIATASETPSATDMEQRLGELERKVSELEQQIERLLAQ</sequence>
<dbReference type="HAMAP" id="MF_01584">
    <property type="entry name" value="UPF0502"/>
    <property type="match status" value="1"/>
</dbReference>
<dbReference type="InterPro" id="IPR036388">
    <property type="entry name" value="WH-like_DNA-bd_sf"/>
</dbReference>
<organism evidence="3">
    <name type="scientific">Vibrio sp. HB236076</name>
    <dbReference type="NCBI Taxonomy" id="3232307"/>
    <lineage>
        <taxon>Bacteria</taxon>
        <taxon>Pseudomonadati</taxon>
        <taxon>Pseudomonadota</taxon>
        <taxon>Gammaproteobacteria</taxon>
        <taxon>Vibrionales</taxon>
        <taxon>Vibrionaceae</taxon>
        <taxon>Vibrio</taxon>
    </lineage>
</organism>
<evidence type="ECO:0000256" key="1">
    <source>
        <dbReference type="HAMAP-Rule" id="MF_01584"/>
    </source>
</evidence>
<gene>
    <name evidence="3" type="ORF">AB0763_14180</name>
</gene>
<dbReference type="EMBL" id="CP162602">
    <property type="protein sequence ID" value="XDK26927.1"/>
    <property type="molecule type" value="Genomic_DNA"/>
</dbReference>
<proteinExistence type="inferred from homology"/>
<evidence type="ECO:0000313" key="3">
    <source>
        <dbReference type="EMBL" id="XDK26927.1"/>
    </source>
</evidence>
<dbReference type="PANTHER" id="PTHR38768">
    <property type="entry name" value="UPF0502 PROTEIN YCEH"/>
    <property type="match status" value="1"/>
</dbReference>
<feature type="coiled-coil region" evidence="2">
    <location>
        <begin position="185"/>
        <end position="212"/>
    </location>
</feature>
<dbReference type="SUPFAM" id="SSF46785">
    <property type="entry name" value="Winged helix' DNA-binding domain"/>
    <property type="match status" value="2"/>
</dbReference>
<keyword evidence="3" id="KW-0614">Plasmid</keyword>
<dbReference type="InterPro" id="IPR036390">
    <property type="entry name" value="WH_DNA-bd_sf"/>
</dbReference>
<dbReference type="InterPro" id="IPR007432">
    <property type="entry name" value="DUF480"/>
</dbReference>
<dbReference type="AlphaFoldDB" id="A0AB39HJU1"/>
<dbReference type="PANTHER" id="PTHR38768:SF1">
    <property type="entry name" value="UPF0502 PROTEIN YCEH"/>
    <property type="match status" value="1"/>
</dbReference>
<reference evidence="3" key="1">
    <citation type="submission" date="2024-07" db="EMBL/GenBank/DDBJ databases">
        <title>Genome Analysis of a Potential Novel Vibrio Species Secreting pH- and Thermo-stable Alginate Lyase and its Application in Producing Alginate Oligosaccharides.</title>
        <authorList>
            <person name="Huang H."/>
            <person name="Bao K."/>
        </authorList>
    </citation>
    <scope>NUCLEOTIDE SEQUENCE</scope>
    <source>
        <strain evidence="3">HB236076</strain>
        <plasmid evidence="3">p-HB236076</plasmid>
    </source>
</reference>
<keyword evidence="2" id="KW-0175">Coiled coil</keyword>